<dbReference type="Proteomes" id="UP000178129">
    <property type="component" value="Unassembled WGS sequence"/>
</dbReference>
<dbReference type="PANTHER" id="PTHR39460">
    <property type="entry name" value="EXPRESSED PROTEIN"/>
    <property type="match status" value="1"/>
</dbReference>
<dbReference type="Pfam" id="PF24855">
    <property type="entry name" value="DUF7729"/>
    <property type="match status" value="1"/>
</dbReference>
<dbReference type="EMBL" id="FJUW01000007">
    <property type="protein sequence ID" value="CZS93099.1"/>
    <property type="molecule type" value="Genomic_DNA"/>
</dbReference>
<accession>A0A1E1K4S6</accession>
<feature type="region of interest" description="Disordered" evidence="1">
    <location>
        <begin position="124"/>
        <end position="179"/>
    </location>
</feature>
<reference evidence="4" key="1">
    <citation type="submission" date="2016-03" db="EMBL/GenBank/DDBJ databases">
        <authorList>
            <person name="Ploux O."/>
        </authorList>
    </citation>
    <scope>NUCLEOTIDE SEQUENCE [LARGE SCALE GENOMIC DNA]</scope>
    <source>
        <strain evidence="4">UK7</strain>
    </source>
</reference>
<keyword evidence="4" id="KW-1185">Reference proteome</keyword>
<name>A0A1E1K4S6_9HELO</name>
<comment type="caution">
    <text evidence="3">The sequence shown here is derived from an EMBL/GenBank/DDBJ whole genome shotgun (WGS) entry which is preliminary data.</text>
</comment>
<sequence length="429" mass="45488">MKSQNRLAGAGAGAGAGRGCLDLTRESKQKPSHHSSIPTHAAKHCRHRAVRRKTLLRSRSSSSSSSQQLFLLLIFLTCCISLSSAKPGVIYVHEQLVEGPVQTRPIASGAEALGSASLSGYILVDQNMPPTSNSHDEEHDHDHDLPRGANELKKRAEQPRITSSSPSSSSTLPPTSTKGGIVAAVETGVKPMPRPFDMGFNNNITADCASFMSNMLSNSTFQSCLPFSILLQNSQTFFAASKSLVRITQVLDNSCAANVTLCTNVLSSFATNITKPTSCATDLSSRNPIIQQALLGLKSYKPLYTASCLRNPDTSAYCFADAITNATNPTDSHVYFLPLNISLVGGSQPTCDSCLQNTMAIFEQASSDRTQALASTYVSAATQININCGPQFVNASLPAPVESSAAMPSLHTNPAGSVALLAVLIAWLL</sequence>
<protein>
    <recommendedName>
        <fullName evidence="2">DUF7729 domain-containing protein</fullName>
    </recommendedName>
</protein>
<feature type="compositionally biased region" description="Low complexity" evidence="1">
    <location>
        <begin position="162"/>
        <end position="177"/>
    </location>
</feature>
<evidence type="ECO:0000313" key="4">
    <source>
        <dbReference type="Proteomes" id="UP000178129"/>
    </source>
</evidence>
<evidence type="ECO:0000256" key="1">
    <source>
        <dbReference type="SAM" id="MobiDB-lite"/>
    </source>
</evidence>
<dbReference type="PANTHER" id="PTHR39460:SF1">
    <property type="entry name" value="C6 TRANSCRIPTION FACTOR"/>
    <property type="match status" value="1"/>
</dbReference>
<dbReference type="AlphaFoldDB" id="A0A1E1K4S6"/>
<evidence type="ECO:0000313" key="3">
    <source>
        <dbReference type="EMBL" id="CZS93099.1"/>
    </source>
</evidence>
<evidence type="ECO:0000259" key="2">
    <source>
        <dbReference type="Pfam" id="PF24855"/>
    </source>
</evidence>
<feature type="domain" description="DUF7729" evidence="2">
    <location>
        <begin position="191"/>
        <end position="396"/>
    </location>
</feature>
<gene>
    <name evidence="3" type="ORF">RCO7_07849</name>
</gene>
<dbReference type="InParanoid" id="A0A1E1K4S6"/>
<feature type="compositionally biased region" description="Basic and acidic residues" evidence="1">
    <location>
        <begin position="134"/>
        <end position="158"/>
    </location>
</feature>
<feature type="region of interest" description="Disordered" evidence="1">
    <location>
        <begin position="25"/>
        <end position="47"/>
    </location>
</feature>
<organism evidence="3 4">
    <name type="scientific">Rhynchosporium graminicola</name>
    <dbReference type="NCBI Taxonomy" id="2792576"/>
    <lineage>
        <taxon>Eukaryota</taxon>
        <taxon>Fungi</taxon>
        <taxon>Dikarya</taxon>
        <taxon>Ascomycota</taxon>
        <taxon>Pezizomycotina</taxon>
        <taxon>Leotiomycetes</taxon>
        <taxon>Helotiales</taxon>
        <taxon>Ploettnerulaceae</taxon>
        <taxon>Rhynchosporium</taxon>
    </lineage>
</organism>
<proteinExistence type="predicted"/>
<dbReference type="InterPro" id="IPR056146">
    <property type="entry name" value="DUF7729"/>
</dbReference>